<keyword evidence="4" id="KW-0808">Transferase</keyword>
<dbReference type="AlphaFoldDB" id="F3ZZ88"/>
<dbReference type="Gene3D" id="3.30.565.10">
    <property type="entry name" value="Histidine kinase-like ATPase, C-terminal domain"/>
    <property type="match status" value="1"/>
</dbReference>
<reference evidence="5" key="1">
    <citation type="submission" date="2010-11" db="EMBL/GenBank/DDBJ databases">
        <title>The complete genome of Mahella australiensis DSM 15567.</title>
        <authorList>
            <consortium name="US DOE Joint Genome Institute (JGI-PGF)"/>
            <person name="Lucas S."/>
            <person name="Copeland A."/>
            <person name="Lapidus A."/>
            <person name="Bruce D."/>
            <person name="Goodwin L."/>
            <person name="Pitluck S."/>
            <person name="Kyrpides N."/>
            <person name="Mavromatis K."/>
            <person name="Pagani I."/>
            <person name="Ivanova N."/>
            <person name="Teshima H."/>
            <person name="Brettin T."/>
            <person name="Detter J.C."/>
            <person name="Han C."/>
            <person name="Tapia R."/>
            <person name="Land M."/>
            <person name="Hauser L."/>
            <person name="Markowitz V."/>
            <person name="Cheng J.-F."/>
            <person name="Hugenholtz P."/>
            <person name="Woyke T."/>
            <person name="Wu D."/>
            <person name="Spring S."/>
            <person name="Pukall R."/>
            <person name="Steenblock K."/>
            <person name="Schneider S."/>
            <person name="Klenk H.-P."/>
            <person name="Eisen J.A."/>
        </authorList>
    </citation>
    <scope>NUCLEOTIDE SEQUENCE [LARGE SCALE GENOMIC DNA]</scope>
    <source>
        <strain evidence="5">DSM 15567 / CIP 107919 / 50-1 BON</strain>
    </source>
</reference>
<dbReference type="KEGG" id="mas:Mahau_2734"/>
<feature type="transmembrane region" description="Helical" evidence="1">
    <location>
        <begin position="44"/>
        <end position="62"/>
    </location>
</feature>
<proteinExistence type="predicted"/>
<dbReference type="GO" id="GO:0000155">
    <property type="term" value="F:phosphorelay sensor kinase activity"/>
    <property type="evidence" value="ECO:0007669"/>
    <property type="project" value="InterPro"/>
</dbReference>
<dbReference type="eggNOG" id="COG2972">
    <property type="taxonomic scope" value="Bacteria"/>
</dbReference>
<keyword evidence="1" id="KW-1133">Transmembrane helix</keyword>
<gene>
    <name evidence="4" type="ordered locus">Mahau_2734</name>
</gene>
<evidence type="ECO:0000259" key="2">
    <source>
        <dbReference type="Pfam" id="PF02518"/>
    </source>
</evidence>
<keyword evidence="1" id="KW-0812">Transmembrane</keyword>
<feature type="domain" description="Histidine kinase/HSP90-like ATPase" evidence="2">
    <location>
        <begin position="224"/>
        <end position="336"/>
    </location>
</feature>
<dbReference type="EMBL" id="CP002360">
    <property type="protein sequence ID" value="AEE97870.1"/>
    <property type="molecule type" value="Genomic_DNA"/>
</dbReference>
<dbReference type="PANTHER" id="PTHR34220">
    <property type="entry name" value="SENSOR HISTIDINE KINASE YPDA"/>
    <property type="match status" value="1"/>
</dbReference>
<evidence type="ECO:0000313" key="5">
    <source>
        <dbReference type="Proteomes" id="UP000008457"/>
    </source>
</evidence>
<feature type="domain" description="Signal transduction histidine kinase internal region" evidence="3">
    <location>
        <begin position="125"/>
        <end position="202"/>
    </location>
</feature>
<protein>
    <submittedName>
        <fullName evidence="4">Integral membrane sensor signal transduction histidine kinase</fullName>
    </submittedName>
</protein>
<dbReference type="InterPro" id="IPR003594">
    <property type="entry name" value="HATPase_dom"/>
</dbReference>
<sequence>MQMKFKHIKYLSTRIFWLTGALFAFILFLLIFVSVLAVQGCIGIVYVLIGYASMVLLLLVYYKWIYKPYRENAKVLQLFAAGYTIDALFDRHITLSPEMDKVIEKVQEIMETYEILNATKKQAHYLALQNQINPHFLYNTLEGIRGETLSAGLDNVAKMTEALATFFRYTISNVENLVTLEDELKNVDNYYIIQQYRFGERLSLSVEYDAQDEVEIMSCRVPKLILQPIVENAIYHGIERKIGEGKVRIKIECTAKRLIITVSDNGVGMTEEKLQEISDRLKGMPLDYIKPENEKHGGIAITNVNSRIKLLFGEEYGICIYSTLNAGTDVEITLPKITERNQVLYEK</sequence>
<dbReference type="InterPro" id="IPR010559">
    <property type="entry name" value="Sig_transdc_His_kin_internal"/>
</dbReference>
<organism evidence="4 5">
    <name type="scientific">Mahella australiensis (strain DSM 15567 / CIP 107919 / 50-1 BON)</name>
    <dbReference type="NCBI Taxonomy" id="697281"/>
    <lineage>
        <taxon>Bacteria</taxon>
        <taxon>Bacillati</taxon>
        <taxon>Bacillota</taxon>
        <taxon>Clostridia</taxon>
        <taxon>Thermoanaerobacterales</taxon>
        <taxon>Thermoanaerobacterales Family IV. Incertae Sedis</taxon>
        <taxon>Mahella</taxon>
    </lineage>
</organism>
<dbReference type="SUPFAM" id="SSF55874">
    <property type="entry name" value="ATPase domain of HSP90 chaperone/DNA topoisomerase II/histidine kinase"/>
    <property type="match status" value="1"/>
</dbReference>
<evidence type="ECO:0000256" key="1">
    <source>
        <dbReference type="SAM" id="Phobius"/>
    </source>
</evidence>
<evidence type="ECO:0000259" key="3">
    <source>
        <dbReference type="Pfam" id="PF06580"/>
    </source>
</evidence>
<feature type="transmembrane region" description="Helical" evidence="1">
    <location>
        <begin position="15"/>
        <end position="38"/>
    </location>
</feature>
<evidence type="ECO:0000313" key="4">
    <source>
        <dbReference type="EMBL" id="AEE97870.1"/>
    </source>
</evidence>
<dbReference type="GO" id="GO:0016020">
    <property type="term" value="C:membrane"/>
    <property type="evidence" value="ECO:0007669"/>
    <property type="project" value="InterPro"/>
</dbReference>
<dbReference type="PANTHER" id="PTHR34220:SF7">
    <property type="entry name" value="SENSOR HISTIDINE KINASE YPDA"/>
    <property type="match status" value="1"/>
</dbReference>
<dbReference type="Proteomes" id="UP000008457">
    <property type="component" value="Chromosome"/>
</dbReference>
<name>F3ZZ88_MAHA5</name>
<dbReference type="Pfam" id="PF06580">
    <property type="entry name" value="His_kinase"/>
    <property type="match status" value="1"/>
</dbReference>
<accession>F3ZZ88</accession>
<keyword evidence="4" id="KW-0418">Kinase</keyword>
<keyword evidence="1" id="KW-0472">Membrane</keyword>
<keyword evidence="5" id="KW-1185">Reference proteome</keyword>
<dbReference type="HOGENOM" id="CLU_020473_2_0_9"/>
<dbReference type="STRING" id="697281.Mahau_2734"/>
<dbReference type="InterPro" id="IPR036890">
    <property type="entry name" value="HATPase_C_sf"/>
</dbReference>
<dbReference type="Pfam" id="PF02518">
    <property type="entry name" value="HATPase_c"/>
    <property type="match status" value="1"/>
</dbReference>
<reference evidence="4 5" key="2">
    <citation type="journal article" date="2011" name="Stand. Genomic Sci.">
        <title>Complete genome sequence of Mahella australiensis type strain (50-1 BON).</title>
        <authorList>
            <person name="Sikorski J."/>
            <person name="Teshima H."/>
            <person name="Nolan M."/>
            <person name="Lucas S."/>
            <person name="Hammon N."/>
            <person name="Deshpande S."/>
            <person name="Cheng J.F."/>
            <person name="Pitluck S."/>
            <person name="Liolios K."/>
            <person name="Pagani I."/>
            <person name="Ivanova N."/>
            <person name="Huntemann M."/>
            <person name="Mavromatis K."/>
            <person name="Ovchinikova G."/>
            <person name="Pati A."/>
            <person name="Tapia R."/>
            <person name="Han C."/>
            <person name="Goodwin L."/>
            <person name="Chen A."/>
            <person name="Palaniappan K."/>
            <person name="Land M."/>
            <person name="Hauser L."/>
            <person name="Ngatchou-Djao O.D."/>
            <person name="Rohde M."/>
            <person name="Pukall R."/>
            <person name="Spring S."/>
            <person name="Abt B."/>
            <person name="Goker M."/>
            <person name="Detter J.C."/>
            <person name="Woyke T."/>
            <person name="Bristow J."/>
            <person name="Markowitz V."/>
            <person name="Hugenholtz P."/>
            <person name="Eisen J.A."/>
            <person name="Kyrpides N.C."/>
            <person name="Klenk H.P."/>
            <person name="Lapidus A."/>
        </authorList>
    </citation>
    <scope>NUCLEOTIDE SEQUENCE [LARGE SCALE GENOMIC DNA]</scope>
    <source>
        <strain evidence="5">DSM 15567 / CIP 107919 / 50-1 BON</strain>
    </source>
</reference>
<dbReference type="InterPro" id="IPR050640">
    <property type="entry name" value="Bact_2-comp_sensor_kinase"/>
</dbReference>